<comment type="caution">
    <text evidence="3">The sequence shown here is derived from an EMBL/GenBank/DDBJ whole genome shotgun (WGS) entry which is preliminary data.</text>
</comment>
<dbReference type="RefSeq" id="WP_358135099.1">
    <property type="nucleotide sequence ID" value="NZ_JBFALK010000011.1"/>
</dbReference>
<sequence>MYPPAAPRPPLRPVRGLAMAAVVMLAVDSLMSLIVIVVDAHRAALIDRIITDYDSVDPAEVEFSDWLYPLSGVVEIVVYVGTVVMFLVWLFRARANAELLSPWPQRHTKPWVVLGWFVPIVCWWFPKQIVDDIWNSSKPDAHVSPLATARRSGLVSAWWLAWLISTWGSKLVSRRLASADDLPSMRDAARFDIVTSGMFVVTAVLAALVILTISRLQEDRRRAMPAPPSMDGSGFVHG</sequence>
<evidence type="ECO:0000259" key="2">
    <source>
        <dbReference type="Pfam" id="PF14219"/>
    </source>
</evidence>
<proteinExistence type="predicted"/>
<evidence type="ECO:0000313" key="3">
    <source>
        <dbReference type="EMBL" id="MEV0971124.1"/>
    </source>
</evidence>
<organism evidence="3 4">
    <name type="scientific">Microtetraspora glauca</name>
    <dbReference type="NCBI Taxonomy" id="1996"/>
    <lineage>
        <taxon>Bacteria</taxon>
        <taxon>Bacillati</taxon>
        <taxon>Actinomycetota</taxon>
        <taxon>Actinomycetes</taxon>
        <taxon>Streptosporangiales</taxon>
        <taxon>Streptosporangiaceae</taxon>
        <taxon>Microtetraspora</taxon>
    </lineage>
</organism>
<gene>
    <name evidence="3" type="ORF">AB0I59_21050</name>
</gene>
<accession>A0ABV3GHM1</accession>
<feature type="transmembrane region" description="Helical" evidence="1">
    <location>
        <begin position="193"/>
        <end position="214"/>
    </location>
</feature>
<keyword evidence="1" id="KW-1133">Transmembrane helix</keyword>
<dbReference type="EMBL" id="JBFALK010000011">
    <property type="protein sequence ID" value="MEV0971124.1"/>
    <property type="molecule type" value="Genomic_DNA"/>
</dbReference>
<dbReference type="InterPro" id="IPR025565">
    <property type="entry name" value="DUF4328"/>
</dbReference>
<feature type="transmembrane region" description="Helical" evidence="1">
    <location>
        <begin position="66"/>
        <end position="91"/>
    </location>
</feature>
<evidence type="ECO:0000256" key="1">
    <source>
        <dbReference type="SAM" id="Phobius"/>
    </source>
</evidence>
<feature type="transmembrane region" description="Helical" evidence="1">
    <location>
        <begin position="17"/>
        <end position="38"/>
    </location>
</feature>
<reference evidence="3 4" key="1">
    <citation type="submission" date="2024-06" db="EMBL/GenBank/DDBJ databases">
        <title>The Natural Products Discovery Center: Release of the First 8490 Sequenced Strains for Exploring Actinobacteria Biosynthetic Diversity.</title>
        <authorList>
            <person name="Kalkreuter E."/>
            <person name="Kautsar S.A."/>
            <person name="Yang D."/>
            <person name="Bader C.D."/>
            <person name="Teijaro C.N."/>
            <person name="Fluegel L."/>
            <person name="Davis C.M."/>
            <person name="Simpson J.R."/>
            <person name="Lauterbach L."/>
            <person name="Steele A.D."/>
            <person name="Gui C."/>
            <person name="Meng S."/>
            <person name="Li G."/>
            <person name="Viehrig K."/>
            <person name="Ye F."/>
            <person name="Su P."/>
            <person name="Kiefer A.F."/>
            <person name="Nichols A."/>
            <person name="Cepeda A.J."/>
            <person name="Yan W."/>
            <person name="Fan B."/>
            <person name="Jiang Y."/>
            <person name="Adhikari A."/>
            <person name="Zheng C.-J."/>
            <person name="Schuster L."/>
            <person name="Cowan T.M."/>
            <person name="Smanski M.J."/>
            <person name="Chevrette M.G."/>
            <person name="De Carvalho L.P.S."/>
            <person name="Shen B."/>
        </authorList>
    </citation>
    <scope>NUCLEOTIDE SEQUENCE [LARGE SCALE GENOMIC DNA]</scope>
    <source>
        <strain evidence="3 4">NPDC050100</strain>
    </source>
</reference>
<feature type="domain" description="DUF4328" evidence="2">
    <location>
        <begin position="55"/>
        <end position="214"/>
    </location>
</feature>
<keyword evidence="1" id="KW-0472">Membrane</keyword>
<keyword evidence="1" id="KW-0812">Transmembrane</keyword>
<dbReference type="Proteomes" id="UP001551675">
    <property type="component" value="Unassembled WGS sequence"/>
</dbReference>
<dbReference type="Pfam" id="PF14219">
    <property type="entry name" value="DUF4328"/>
    <property type="match status" value="1"/>
</dbReference>
<evidence type="ECO:0000313" key="4">
    <source>
        <dbReference type="Proteomes" id="UP001551675"/>
    </source>
</evidence>
<feature type="transmembrane region" description="Helical" evidence="1">
    <location>
        <begin position="111"/>
        <end position="126"/>
    </location>
</feature>
<protein>
    <submittedName>
        <fullName evidence="3">DUF4328 domain-containing protein</fullName>
    </submittedName>
</protein>
<keyword evidence="4" id="KW-1185">Reference proteome</keyword>
<name>A0ABV3GHM1_MICGL</name>